<dbReference type="Gene3D" id="3.30.590.10">
    <property type="entry name" value="Glutamine synthetase/guanido kinase, catalytic domain"/>
    <property type="match status" value="1"/>
</dbReference>
<gene>
    <name evidence="6" type="ORF">H7J73_26055</name>
</gene>
<evidence type="ECO:0000313" key="6">
    <source>
        <dbReference type="EMBL" id="MCV7229476.1"/>
    </source>
</evidence>
<dbReference type="SUPFAM" id="SSF54368">
    <property type="entry name" value="Glutamine synthetase, N-terminal domain"/>
    <property type="match status" value="1"/>
</dbReference>
<dbReference type="SUPFAM" id="SSF55931">
    <property type="entry name" value="Glutamine synthetase/guanido kinase"/>
    <property type="match status" value="1"/>
</dbReference>
<dbReference type="SMART" id="SM01230">
    <property type="entry name" value="Gln-synt_C"/>
    <property type="match status" value="1"/>
</dbReference>
<reference evidence="6 7" key="1">
    <citation type="journal article" date="2022" name="BMC Genomics">
        <title>Comparative genome analysis of mycobacteria focusing on tRNA and non-coding RNA.</title>
        <authorList>
            <person name="Behra P.R.K."/>
            <person name="Pettersson B.M.F."/>
            <person name="Ramesh M."/>
            <person name="Das S."/>
            <person name="Dasgupta S."/>
            <person name="Kirsebom L.A."/>
        </authorList>
    </citation>
    <scope>NUCLEOTIDE SEQUENCE [LARGE SCALE GENOMIC DNA]</scope>
    <source>
        <strain evidence="6 7">DSM 44078</strain>
    </source>
</reference>
<dbReference type="Pfam" id="PF00120">
    <property type="entry name" value="Gln-synt_C"/>
    <property type="match status" value="1"/>
</dbReference>
<dbReference type="Gene3D" id="3.10.20.70">
    <property type="entry name" value="Glutamine synthetase, N-terminal domain"/>
    <property type="match status" value="1"/>
</dbReference>
<proteinExistence type="inferred from homology"/>
<keyword evidence="7" id="KW-1185">Reference proteome</keyword>
<dbReference type="RefSeq" id="WP_264070718.1">
    <property type="nucleotide sequence ID" value="NZ_JACKTY010000043.1"/>
</dbReference>
<dbReference type="EMBL" id="JACKTY010000043">
    <property type="protein sequence ID" value="MCV7229476.1"/>
    <property type="molecule type" value="Genomic_DNA"/>
</dbReference>
<feature type="domain" description="GS catalytic" evidence="5">
    <location>
        <begin position="134"/>
        <end position="476"/>
    </location>
</feature>
<protein>
    <submittedName>
        <fullName evidence="6">Glutamine synthetase</fullName>
    </submittedName>
</protein>
<accession>A0ABT3CIV9</accession>
<dbReference type="InterPro" id="IPR008146">
    <property type="entry name" value="Gln_synth_cat_dom"/>
</dbReference>
<dbReference type="InterPro" id="IPR014746">
    <property type="entry name" value="Gln_synth/guanido_kin_cat_dom"/>
</dbReference>
<dbReference type="Proteomes" id="UP001526201">
    <property type="component" value="Unassembled WGS sequence"/>
</dbReference>
<dbReference type="InterPro" id="IPR036651">
    <property type="entry name" value="Gln_synt_N_sf"/>
</dbReference>
<evidence type="ECO:0000256" key="3">
    <source>
        <dbReference type="PROSITE-ProRule" id="PRU01331"/>
    </source>
</evidence>
<evidence type="ECO:0000313" key="7">
    <source>
        <dbReference type="Proteomes" id="UP001526201"/>
    </source>
</evidence>
<dbReference type="PANTHER" id="PTHR43785">
    <property type="entry name" value="GAMMA-GLUTAMYLPUTRESCINE SYNTHETASE"/>
    <property type="match status" value="1"/>
</dbReference>
<evidence type="ECO:0000256" key="2">
    <source>
        <dbReference type="ARBA" id="ARBA00022598"/>
    </source>
</evidence>
<dbReference type="PANTHER" id="PTHR43785:SF12">
    <property type="entry name" value="TYPE-1 GLUTAMINE SYNTHETASE 2"/>
    <property type="match status" value="1"/>
</dbReference>
<dbReference type="PROSITE" id="PS51987">
    <property type="entry name" value="GS_CATALYTIC"/>
    <property type="match status" value="1"/>
</dbReference>
<sequence>MSTDTSTTFAFSQNGTASVKCEPSVDEAAAKLEQWNTRRVRVEFIDTDGRLRGKYVNIEKALSSGGIGLPEFFYALSVDEGAYDVPIASADHGYPDFFAIPDWSTLRRAPHEDAVAVVICDVRTKTGEPVEFDGRSALRRTCHRLAKAGFDALIGVELEFYLYQLDDAAHIALREQCPTRLVPVGHTRQTLSVHRWPDHAKFIEDLDAAVATLGIEIESFSTELGYGMLEAALSPVPPLQAADNAARFKQICKDVARRNGMLASFVAKPDMQQEGVGAHLHQSLLREGRNAFCPDDGVSTGMSETFRHYVGGVVATAAELSVFQCPFVNSYRRLDPKFFAPTNISWGIDNRAACLRVITDSRSSTRLEHRRGGADFHPYLSIAASLDGGLHGIANRIEPPEPSAGAAYADTRAQLFPATLRDAAAALHGSTLGRQWYGSDFVDHYAASRVSEATAYEALRDRSVPDWELARYLEVT</sequence>
<evidence type="ECO:0000259" key="5">
    <source>
        <dbReference type="PROSITE" id="PS51987"/>
    </source>
</evidence>
<organism evidence="6 7">
    <name type="scientific">Mycolicibacterium komossense</name>
    <dbReference type="NCBI Taxonomy" id="1779"/>
    <lineage>
        <taxon>Bacteria</taxon>
        <taxon>Bacillati</taxon>
        <taxon>Actinomycetota</taxon>
        <taxon>Actinomycetes</taxon>
        <taxon>Mycobacteriales</taxon>
        <taxon>Mycobacteriaceae</taxon>
        <taxon>Mycolicibacterium</taxon>
    </lineage>
</organism>
<evidence type="ECO:0000256" key="4">
    <source>
        <dbReference type="RuleBase" id="RU000384"/>
    </source>
</evidence>
<comment type="caution">
    <text evidence="6">The sequence shown here is derived from an EMBL/GenBank/DDBJ whole genome shotgun (WGS) entry which is preliminary data.</text>
</comment>
<keyword evidence="2" id="KW-0436">Ligase</keyword>
<evidence type="ECO:0000256" key="1">
    <source>
        <dbReference type="ARBA" id="ARBA00009897"/>
    </source>
</evidence>
<name>A0ABT3CIV9_9MYCO</name>
<comment type="similarity">
    <text evidence="1 3 4">Belongs to the glutamine synthetase family.</text>
</comment>